<feature type="signal peptide" evidence="15">
    <location>
        <begin position="1"/>
        <end position="23"/>
    </location>
</feature>
<keyword evidence="4 13" id="KW-0813">Transport</keyword>
<sequence>MRYIFQKTILFTATLALSLPGFSAPPKVLVSIKPLQMITAAITSGVTEPELLLQPGTSPHDYSMKPSDVRKIANADFVFWIGEDLERFLEKPLNRFSSASSVLAVMDAPGVKVRKLSEKEDKHGDEHAGHNAHEGHDHGNHDPHIWLEPDNALAIAKTITRSLQAGDKEHADIYQLNLYQFEEQLKAVNLKNQQILKPISDRGFFTFHDAWGYFTNHYNLKVAGVFTISPEIQPGARHIAEIRQKIKTEGNTCIFREPQFKPAYLDNVINGLNVRVAELDPLATYLPSDPMSYPRFLEAIALKISACLTTPAQ</sequence>
<evidence type="ECO:0000256" key="9">
    <source>
        <dbReference type="ARBA" id="ARBA00022906"/>
    </source>
</evidence>
<dbReference type="PRINTS" id="PR00690">
    <property type="entry name" value="ADHESNFAMILY"/>
</dbReference>
<dbReference type="Gene3D" id="3.40.50.1980">
    <property type="entry name" value="Nitrogenase molybdenum iron protein domain"/>
    <property type="match status" value="2"/>
</dbReference>
<keyword evidence="10" id="KW-0406">Ion transport</keyword>
<evidence type="ECO:0000256" key="6">
    <source>
        <dbReference type="ARBA" id="ARBA00022729"/>
    </source>
</evidence>
<keyword evidence="5" id="KW-0479">Metal-binding</keyword>
<comment type="caution">
    <text evidence="16">The sequence shown here is derived from an EMBL/GenBank/DDBJ whole genome shotgun (WGS) entry which is preliminary data.</text>
</comment>
<comment type="similarity">
    <text evidence="2 13">Belongs to the bacterial solute-binding protein 9 family.</text>
</comment>
<dbReference type="NCBIfam" id="NF007091">
    <property type="entry name" value="PRK09545.1"/>
    <property type="match status" value="1"/>
</dbReference>
<organism evidence="16 17">
    <name type="scientific">Parendozoicomonas callyspongiae</name>
    <dbReference type="NCBI Taxonomy" id="2942213"/>
    <lineage>
        <taxon>Bacteria</taxon>
        <taxon>Pseudomonadati</taxon>
        <taxon>Pseudomonadota</taxon>
        <taxon>Gammaproteobacteria</taxon>
        <taxon>Oceanospirillales</taxon>
        <taxon>Endozoicomonadaceae</taxon>
        <taxon>Parendozoicomonas</taxon>
    </lineage>
</organism>
<comment type="subcellular location">
    <subcellularLocation>
        <location evidence="1">Periplasm</location>
    </subcellularLocation>
</comment>
<evidence type="ECO:0000256" key="1">
    <source>
        <dbReference type="ARBA" id="ARBA00004418"/>
    </source>
</evidence>
<proteinExistence type="inferred from homology"/>
<dbReference type="SUPFAM" id="SSF53807">
    <property type="entry name" value="Helical backbone' metal receptor"/>
    <property type="match status" value="1"/>
</dbReference>
<keyword evidence="8" id="KW-0862">Zinc</keyword>
<evidence type="ECO:0000256" key="5">
    <source>
        <dbReference type="ARBA" id="ARBA00022723"/>
    </source>
</evidence>
<feature type="region of interest" description="Disordered" evidence="14">
    <location>
        <begin position="117"/>
        <end position="141"/>
    </location>
</feature>
<dbReference type="InterPro" id="IPR006128">
    <property type="entry name" value="Lipoprotein_PsaA-like"/>
</dbReference>
<keyword evidence="9" id="KW-0864">Zinc transport</keyword>
<evidence type="ECO:0000256" key="2">
    <source>
        <dbReference type="ARBA" id="ARBA00011028"/>
    </source>
</evidence>
<dbReference type="EMBL" id="JAMFLX010000001">
    <property type="protein sequence ID" value="MCL6268608.1"/>
    <property type="molecule type" value="Genomic_DNA"/>
</dbReference>
<evidence type="ECO:0000256" key="7">
    <source>
        <dbReference type="ARBA" id="ARBA00022764"/>
    </source>
</evidence>
<dbReference type="InterPro" id="IPR050492">
    <property type="entry name" value="Bact_metal-bind_prot9"/>
</dbReference>
<keyword evidence="17" id="KW-1185">Reference proteome</keyword>
<dbReference type="PANTHER" id="PTHR42953">
    <property type="entry name" value="HIGH-AFFINITY ZINC UPTAKE SYSTEM PROTEIN ZNUA-RELATED"/>
    <property type="match status" value="1"/>
</dbReference>
<dbReference type="CDD" id="cd01019">
    <property type="entry name" value="ZnuA"/>
    <property type="match status" value="1"/>
</dbReference>
<evidence type="ECO:0000256" key="15">
    <source>
        <dbReference type="SAM" id="SignalP"/>
    </source>
</evidence>
<evidence type="ECO:0000256" key="14">
    <source>
        <dbReference type="SAM" id="MobiDB-lite"/>
    </source>
</evidence>
<evidence type="ECO:0000256" key="8">
    <source>
        <dbReference type="ARBA" id="ARBA00022833"/>
    </source>
</evidence>
<keyword evidence="7" id="KW-0574">Periplasm</keyword>
<protein>
    <recommendedName>
        <fullName evidence="3">High-affinity zinc uptake system protein ZnuA</fullName>
    </recommendedName>
</protein>
<evidence type="ECO:0000256" key="11">
    <source>
        <dbReference type="ARBA" id="ARBA00023157"/>
    </source>
</evidence>
<feature type="chain" id="PRO_5047489672" description="High-affinity zinc uptake system protein ZnuA" evidence="15">
    <location>
        <begin position="24"/>
        <end position="313"/>
    </location>
</feature>
<keyword evidence="11" id="KW-1015">Disulfide bond</keyword>
<reference evidence="16 17" key="1">
    <citation type="submission" date="2022-05" db="EMBL/GenBank/DDBJ databases">
        <authorList>
            <person name="Park J.-S."/>
        </authorList>
    </citation>
    <scope>NUCLEOTIDE SEQUENCE [LARGE SCALE GENOMIC DNA]</scope>
    <source>
        <strain evidence="16 17">2012CJ34-2</strain>
    </source>
</reference>
<comment type="function">
    <text evidence="12">Part of the ATP-binding cassette (ABC) transport system ZnuABC involved in zinc import. Binds zinc with high affinity and specificity and delivers it to the membrane permease for translocation into the cytoplasm.</text>
</comment>
<evidence type="ECO:0000313" key="17">
    <source>
        <dbReference type="Proteomes" id="UP001203338"/>
    </source>
</evidence>
<evidence type="ECO:0000313" key="16">
    <source>
        <dbReference type="EMBL" id="MCL6268608.1"/>
    </source>
</evidence>
<evidence type="ECO:0000256" key="4">
    <source>
        <dbReference type="ARBA" id="ARBA00022448"/>
    </source>
</evidence>
<dbReference type="Pfam" id="PF01297">
    <property type="entry name" value="ZnuA"/>
    <property type="match status" value="1"/>
</dbReference>
<evidence type="ECO:0000256" key="3">
    <source>
        <dbReference type="ARBA" id="ARBA00015915"/>
    </source>
</evidence>
<evidence type="ECO:0000256" key="13">
    <source>
        <dbReference type="RuleBase" id="RU003512"/>
    </source>
</evidence>
<evidence type="ECO:0000256" key="12">
    <source>
        <dbReference type="ARBA" id="ARBA00045516"/>
    </source>
</evidence>
<dbReference type="InterPro" id="IPR035520">
    <property type="entry name" value="ZnuA"/>
</dbReference>
<dbReference type="RefSeq" id="WP_249697440.1">
    <property type="nucleotide sequence ID" value="NZ_JAMFLX010000001.1"/>
</dbReference>
<dbReference type="PANTHER" id="PTHR42953:SF3">
    <property type="entry name" value="HIGH-AFFINITY ZINC UPTAKE SYSTEM PROTEIN ZNUA"/>
    <property type="match status" value="1"/>
</dbReference>
<accession>A0ABT0PB43</accession>
<keyword evidence="6 15" id="KW-0732">Signal</keyword>
<evidence type="ECO:0000256" key="10">
    <source>
        <dbReference type="ARBA" id="ARBA00023065"/>
    </source>
</evidence>
<name>A0ABT0PB43_9GAMM</name>
<gene>
    <name evidence="16" type="primary">znuA</name>
    <name evidence="16" type="ORF">M3P05_01395</name>
</gene>
<dbReference type="Proteomes" id="UP001203338">
    <property type="component" value="Unassembled WGS sequence"/>
</dbReference>
<dbReference type="InterPro" id="IPR006127">
    <property type="entry name" value="ZnuA-like"/>
</dbReference>